<evidence type="ECO:0000259" key="3">
    <source>
        <dbReference type="PROSITE" id="PS51186"/>
    </source>
</evidence>
<evidence type="ECO:0000313" key="4">
    <source>
        <dbReference type="EMBL" id="PNI00511.1"/>
    </source>
</evidence>
<proteinExistence type="predicted"/>
<reference evidence="4 5" key="1">
    <citation type="submission" date="2018-01" db="EMBL/GenBank/DDBJ databases">
        <title>Draft genome sequences of six Vibrio diazotrophicus strains isolated from deep-sea sediments of the Baltic Sea.</title>
        <authorList>
            <person name="Castillo D."/>
            <person name="Vandieken V."/>
            <person name="Chiang O."/>
            <person name="Middelboe M."/>
        </authorList>
    </citation>
    <scope>NUCLEOTIDE SEQUENCE [LARGE SCALE GENOMIC DNA]</scope>
    <source>
        <strain evidence="4 5">60.27F</strain>
    </source>
</reference>
<dbReference type="SUPFAM" id="SSF55729">
    <property type="entry name" value="Acyl-CoA N-acyltransferases (Nat)"/>
    <property type="match status" value="1"/>
</dbReference>
<sequence>MPELKFGHLEPIKLPLLKRFYKQHYPSTKPKSDELSIVAYSDFSMVAVVRFRSIAEYRLLTGMAVDESKRGEGIGSQLLNYCLNEVLAKNDFCFSYTHLQNFYEQANFKKIDIEELPNDLRTLFLRYSQNGKDLIPMQFFAERSEV</sequence>
<evidence type="ECO:0000256" key="2">
    <source>
        <dbReference type="ARBA" id="ARBA00023315"/>
    </source>
</evidence>
<dbReference type="OrthoDB" id="7845888at2"/>
<dbReference type="CDD" id="cd04301">
    <property type="entry name" value="NAT_SF"/>
    <property type="match status" value="1"/>
</dbReference>
<dbReference type="RefSeq" id="WP_102967353.1">
    <property type="nucleotide sequence ID" value="NZ_POSK01000031.1"/>
</dbReference>
<keyword evidence="2" id="KW-0012">Acyltransferase</keyword>
<dbReference type="PANTHER" id="PTHR43800">
    <property type="entry name" value="PEPTIDYL-LYSINE N-ACETYLTRANSFERASE YJAB"/>
    <property type="match status" value="1"/>
</dbReference>
<protein>
    <submittedName>
        <fullName evidence="4">GNAT family N-acetyltransferase</fullName>
    </submittedName>
</protein>
<dbReference type="Proteomes" id="UP000236449">
    <property type="component" value="Unassembled WGS sequence"/>
</dbReference>
<accession>A0A2J8HQQ2</accession>
<dbReference type="PROSITE" id="PS51186">
    <property type="entry name" value="GNAT"/>
    <property type="match status" value="1"/>
</dbReference>
<keyword evidence="1 4" id="KW-0808">Transferase</keyword>
<dbReference type="GO" id="GO:0016747">
    <property type="term" value="F:acyltransferase activity, transferring groups other than amino-acyl groups"/>
    <property type="evidence" value="ECO:0007669"/>
    <property type="project" value="InterPro"/>
</dbReference>
<organism evidence="4 5">
    <name type="scientific">Vibrio diazotrophicus</name>
    <dbReference type="NCBI Taxonomy" id="685"/>
    <lineage>
        <taxon>Bacteria</taxon>
        <taxon>Pseudomonadati</taxon>
        <taxon>Pseudomonadota</taxon>
        <taxon>Gammaproteobacteria</taxon>
        <taxon>Vibrionales</taxon>
        <taxon>Vibrionaceae</taxon>
        <taxon>Vibrio</taxon>
    </lineage>
</organism>
<comment type="caution">
    <text evidence="4">The sequence shown here is derived from an EMBL/GenBank/DDBJ whole genome shotgun (WGS) entry which is preliminary data.</text>
</comment>
<evidence type="ECO:0000313" key="5">
    <source>
        <dbReference type="Proteomes" id="UP000236449"/>
    </source>
</evidence>
<gene>
    <name evidence="4" type="ORF">C1N32_21340</name>
</gene>
<feature type="domain" description="N-acetyltransferase" evidence="3">
    <location>
        <begin position="4"/>
        <end position="132"/>
    </location>
</feature>
<dbReference type="InterPro" id="IPR016181">
    <property type="entry name" value="Acyl_CoA_acyltransferase"/>
</dbReference>
<name>A0A2J8HQQ2_VIBDI</name>
<dbReference type="Gene3D" id="3.40.630.30">
    <property type="match status" value="1"/>
</dbReference>
<dbReference type="EMBL" id="POSK01000031">
    <property type="protein sequence ID" value="PNI00511.1"/>
    <property type="molecule type" value="Genomic_DNA"/>
</dbReference>
<dbReference type="Pfam" id="PF13508">
    <property type="entry name" value="Acetyltransf_7"/>
    <property type="match status" value="1"/>
</dbReference>
<dbReference type="InterPro" id="IPR000182">
    <property type="entry name" value="GNAT_dom"/>
</dbReference>
<dbReference type="PANTHER" id="PTHR43800:SF1">
    <property type="entry name" value="PEPTIDYL-LYSINE N-ACETYLTRANSFERASE YJAB"/>
    <property type="match status" value="1"/>
</dbReference>
<dbReference type="AlphaFoldDB" id="A0A2J8HQQ2"/>
<evidence type="ECO:0000256" key="1">
    <source>
        <dbReference type="ARBA" id="ARBA00022679"/>
    </source>
</evidence>